<dbReference type="OrthoDB" id="1697379at2759"/>
<protein>
    <recommendedName>
        <fullName evidence="2">Glycosyltransferase family 28 N-terminal domain-containing protein</fullName>
    </recommendedName>
</protein>
<organism evidence="3 4">
    <name type="scientific">Cocos nucifera</name>
    <name type="common">Coconut palm</name>
    <dbReference type="NCBI Taxonomy" id="13894"/>
    <lineage>
        <taxon>Eukaryota</taxon>
        <taxon>Viridiplantae</taxon>
        <taxon>Streptophyta</taxon>
        <taxon>Embryophyta</taxon>
        <taxon>Tracheophyta</taxon>
        <taxon>Spermatophyta</taxon>
        <taxon>Magnoliopsida</taxon>
        <taxon>Liliopsida</taxon>
        <taxon>Arecaceae</taxon>
        <taxon>Arecoideae</taxon>
        <taxon>Cocoseae</taxon>
        <taxon>Attaleinae</taxon>
        <taxon>Cocos</taxon>
    </lineage>
</organism>
<feature type="domain" description="Glycosyltransferase family 28 N-terminal" evidence="2">
    <location>
        <begin position="143"/>
        <end position="197"/>
    </location>
</feature>
<comment type="caution">
    <text evidence="3">The sequence shown here is derived from an EMBL/GenBank/DDBJ whole genome shotgun (WGS) entry which is preliminary data.</text>
</comment>
<feature type="compositionally biased region" description="Low complexity" evidence="1">
    <location>
        <begin position="7"/>
        <end position="21"/>
    </location>
</feature>
<feature type="compositionally biased region" description="Basic and acidic residues" evidence="1">
    <location>
        <begin position="52"/>
        <end position="67"/>
    </location>
</feature>
<evidence type="ECO:0000259" key="2">
    <source>
        <dbReference type="Pfam" id="PF03033"/>
    </source>
</evidence>
<evidence type="ECO:0000313" key="4">
    <source>
        <dbReference type="Proteomes" id="UP000797356"/>
    </source>
</evidence>
<feature type="region of interest" description="Disordered" evidence="1">
    <location>
        <begin position="1"/>
        <end position="67"/>
    </location>
</feature>
<dbReference type="Pfam" id="PF03033">
    <property type="entry name" value="Glyco_transf_28"/>
    <property type="match status" value="1"/>
</dbReference>
<sequence>MAGSGSGTEASNGNGSSSSPSVIINRNLPRASTMPGGMKNTEKSETSSGQHNWERSKTERCKQSHPCDHPAAQLFDDKISVKMKLKMLNQIATVKDDGTVEFDVPSSLEHMPVDTRSEDVAAEPVDEELLDSMDFQYRPPMQIVILIVGTRGDAQPFVAIGKRLQLSYHIVDLMIWLGIRDIINDFRKRKLQLRPITYLSGAQGSASDIPHGYIWSPHLVPKPKDWGPKIDVVGFCFLDLASNYEPPESLVKWLESGEKPIYIGFGSLVSSISC</sequence>
<name>A0A8K0IG55_COCNU</name>
<keyword evidence="4" id="KW-1185">Reference proteome</keyword>
<dbReference type="EMBL" id="CM017878">
    <property type="protein sequence ID" value="KAG1354842.1"/>
    <property type="molecule type" value="Genomic_DNA"/>
</dbReference>
<proteinExistence type="predicted"/>
<dbReference type="PANTHER" id="PTHR48050:SF13">
    <property type="entry name" value="STEROL 3-BETA-GLUCOSYLTRANSFERASE UGT80A2"/>
    <property type="match status" value="1"/>
</dbReference>
<gene>
    <name evidence="3" type="ORF">COCNU_07G009540</name>
</gene>
<evidence type="ECO:0000256" key="1">
    <source>
        <dbReference type="SAM" id="MobiDB-lite"/>
    </source>
</evidence>
<accession>A0A8K0IG55</accession>
<dbReference type="SUPFAM" id="SSF53756">
    <property type="entry name" value="UDP-Glycosyltransferase/glycogen phosphorylase"/>
    <property type="match status" value="1"/>
</dbReference>
<evidence type="ECO:0000313" key="3">
    <source>
        <dbReference type="EMBL" id="KAG1354842.1"/>
    </source>
</evidence>
<dbReference type="AlphaFoldDB" id="A0A8K0IG55"/>
<dbReference type="InterPro" id="IPR050426">
    <property type="entry name" value="Glycosyltransferase_28"/>
</dbReference>
<reference evidence="3" key="1">
    <citation type="journal article" date="2017" name="Gigascience">
        <title>The genome draft of coconut (Cocos nucifera).</title>
        <authorList>
            <person name="Xiao Y."/>
            <person name="Xu P."/>
            <person name="Fan H."/>
            <person name="Baudouin L."/>
            <person name="Xia W."/>
            <person name="Bocs S."/>
            <person name="Xu J."/>
            <person name="Li Q."/>
            <person name="Guo A."/>
            <person name="Zhou L."/>
            <person name="Li J."/>
            <person name="Wu Y."/>
            <person name="Ma Z."/>
            <person name="Armero A."/>
            <person name="Issali A.E."/>
            <person name="Liu N."/>
            <person name="Peng M."/>
            <person name="Yang Y."/>
        </authorList>
    </citation>
    <scope>NUCLEOTIDE SEQUENCE</scope>
    <source>
        <tissue evidence="3">Spear leaf of Hainan Tall coconut</tissue>
    </source>
</reference>
<dbReference type="GO" id="GO:0016758">
    <property type="term" value="F:hexosyltransferase activity"/>
    <property type="evidence" value="ECO:0007669"/>
    <property type="project" value="InterPro"/>
</dbReference>
<dbReference type="Proteomes" id="UP000797356">
    <property type="component" value="Chromosome 7"/>
</dbReference>
<dbReference type="Gene3D" id="3.40.50.2000">
    <property type="entry name" value="Glycogen Phosphorylase B"/>
    <property type="match status" value="3"/>
</dbReference>
<dbReference type="GO" id="GO:0005975">
    <property type="term" value="P:carbohydrate metabolic process"/>
    <property type="evidence" value="ECO:0007669"/>
    <property type="project" value="InterPro"/>
</dbReference>
<reference evidence="3" key="2">
    <citation type="submission" date="2019-07" db="EMBL/GenBank/DDBJ databases">
        <authorList>
            <person name="Yang Y."/>
            <person name="Bocs S."/>
            <person name="Baudouin L."/>
        </authorList>
    </citation>
    <scope>NUCLEOTIDE SEQUENCE</scope>
    <source>
        <tissue evidence="3">Spear leaf of Hainan Tall coconut</tissue>
    </source>
</reference>
<dbReference type="PANTHER" id="PTHR48050">
    <property type="entry name" value="STEROL 3-BETA-GLUCOSYLTRANSFERASE"/>
    <property type="match status" value="1"/>
</dbReference>
<dbReference type="InterPro" id="IPR004276">
    <property type="entry name" value="GlycoTrans_28_N"/>
</dbReference>